<gene>
    <name evidence="1" type="ORF">L248_0005</name>
</gene>
<dbReference type="AlphaFoldDB" id="U4TN86"/>
<dbReference type="Proteomes" id="UP000030647">
    <property type="component" value="Unassembled WGS sequence"/>
</dbReference>
<keyword evidence="2" id="KW-1185">Reference proteome</keyword>
<evidence type="ECO:0000313" key="2">
    <source>
        <dbReference type="Proteomes" id="UP000030647"/>
    </source>
</evidence>
<protein>
    <submittedName>
        <fullName evidence="1">Uncharacterized protein</fullName>
    </submittedName>
</protein>
<sequence length="61" mass="7240">MDTQRTKVHDSVPFFLEIRVIRFLMELRSFEGQYVVLPLLFDVYQSPLSSAVFEMLDTRDL</sequence>
<name>U4TN86_9LACO</name>
<organism evidence="1 2">
    <name type="scientific">Schleiferilactobacillus shenzhenensis LY-73</name>
    <dbReference type="NCBI Taxonomy" id="1231336"/>
    <lineage>
        <taxon>Bacteria</taxon>
        <taxon>Bacillati</taxon>
        <taxon>Bacillota</taxon>
        <taxon>Bacilli</taxon>
        <taxon>Lactobacillales</taxon>
        <taxon>Lactobacillaceae</taxon>
        <taxon>Schleiferilactobacillus</taxon>
    </lineage>
</organism>
<dbReference type="STRING" id="1231336.L248_0005"/>
<evidence type="ECO:0000313" key="1">
    <source>
        <dbReference type="EMBL" id="ERL66326.1"/>
    </source>
</evidence>
<dbReference type="HOGENOM" id="CLU_2916889_0_0_9"/>
<reference evidence="2" key="1">
    <citation type="journal article" date="2013" name="Genome Announc.">
        <title>Whole-Genome Sequencing of Lactobacillus shenzhenensis Strain LY-73T.</title>
        <authorList>
            <person name="Lin Z."/>
            <person name="Liu Z."/>
            <person name="Yang R."/>
            <person name="Zou Y."/>
            <person name="Wan D."/>
            <person name="Chen J."/>
            <person name="Guo M."/>
            <person name="Zhao J."/>
            <person name="Fang C."/>
            <person name="Yang R."/>
            <person name="Liu F."/>
        </authorList>
    </citation>
    <scope>NUCLEOTIDE SEQUENCE [LARGE SCALE GENOMIC DNA]</scope>
    <source>
        <strain evidence="2">LY-73</strain>
    </source>
</reference>
<dbReference type="EMBL" id="KI271582">
    <property type="protein sequence ID" value="ERL66326.1"/>
    <property type="molecule type" value="Genomic_DNA"/>
</dbReference>
<proteinExistence type="predicted"/>
<accession>U4TN86</accession>